<dbReference type="EMBL" id="JBEDNQ010000001">
    <property type="protein sequence ID" value="MEQ3549099.1"/>
    <property type="molecule type" value="Genomic_DNA"/>
</dbReference>
<feature type="region of interest" description="Disordered" evidence="1">
    <location>
        <begin position="1"/>
        <end position="20"/>
    </location>
</feature>
<gene>
    <name evidence="3" type="ORF">WIS52_01340</name>
</gene>
<evidence type="ECO:0000313" key="3">
    <source>
        <dbReference type="EMBL" id="MEQ3549099.1"/>
    </source>
</evidence>
<organism evidence="3 4">
    <name type="scientific">Pseudonocardia nematodicida</name>
    <dbReference type="NCBI Taxonomy" id="1206997"/>
    <lineage>
        <taxon>Bacteria</taxon>
        <taxon>Bacillati</taxon>
        <taxon>Actinomycetota</taxon>
        <taxon>Actinomycetes</taxon>
        <taxon>Pseudonocardiales</taxon>
        <taxon>Pseudonocardiaceae</taxon>
        <taxon>Pseudonocardia</taxon>
    </lineage>
</organism>
<proteinExistence type="predicted"/>
<dbReference type="Proteomes" id="UP001494902">
    <property type="component" value="Unassembled WGS sequence"/>
</dbReference>
<name>A0ABV1K3R6_9PSEU</name>
<evidence type="ECO:0000313" key="4">
    <source>
        <dbReference type="Proteomes" id="UP001494902"/>
    </source>
</evidence>
<evidence type="ECO:0000256" key="1">
    <source>
        <dbReference type="SAM" id="MobiDB-lite"/>
    </source>
</evidence>
<sequence length="503" mass="53874">MSTACAPEPSPGLEQPPSAWVTGSMHRVGETEVATGRTDHELAAARGGTDSFQVVVAGGRSGLTGVELEVGELTGPDGAALPASAVTRYREHYVEVTATSPDRSGTNRPGGPGRYADGLIPFVHPDTGEPLDGELRAAGAEVAPGLNQPYWIDVAVPADAVPGIYEGTWTATADGFRESGRITLTVSTIQLPARPSLRSVVLNWTGRTAVSRELLRHKLVPTSALPDPDDPLSQVVNVADVGLFSGADEGRCRLDPPPPVERIRAAAAREERSGALLLNYTADEIGGCDDVAESVRAWSRALHEAGVAQLLTQAPDPALFDDGTGRPAVDVWAMLPKQYEDDPELVAEARARGAEVWSYNALAQDGYSPKWLLDFAPIDFRIQPGFLNQQLGLGGILYWRADAWTDRPWDDVYAYSPDGYPGEGQLLYPGEQVGIDGGAVPSMRLKWLRDGVEDFELIGLARDRDPAGTDAAVRSVARDWQDWSPDPHRLAQARTVLLRLAGG</sequence>
<feature type="domain" description="Glycoside hydrolase 123 catalytic" evidence="2">
    <location>
        <begin position="343"/>
        <end position="459"/>
    </location>
</feature>
<keyword evidence="4" id="KW-1185">Reference proteome</keyword>
<protein>
    <submittedName>
        <fullName evidence="3">Glycoside hydrolase domain-containing protein</fullName>
    </submittedName>
</protein>
<keyword evidence="3" id="KW-0378">Hydrolase</keyword>
<evidence type="ECO:0000259" key="2">
    <source>
        <dbReference type="Pfam" id="PF13320"/>
    </source>
</evidence>
<dbReference type="RefSeq" id="WP_349296189.1">
    <property type="nucleotide sequence ID" value="NZ_JBEDNQ010000001.1"/>
</dbReference>
<accession>A0ABV1K3R6</accession>
<reference evidence="3 4" key="1">
    <citation type="submission" date="2024-03" db="EMBL/GenBank/DDBJ databases">
        <title>Draft genome sequence of Pseudonocardia nematodicida JCM 31783.</title>
        <authorList>
            <person name="Butdee W."/>
            <person name="Duangmal K."/>
        </authorList>
    </citation>
    <scope>NUCLEOTIDE SEQUENCE [LARGE SCALE GENOMIC DNA]</scope>
    <source>
        <strain evidence="3 4">JCM 31783</strain>
    </source>
</reference>
<dbReference type="InterPro" id="IPR025150">
    <property type="entry name" value="GH123_cat"/>
</dbReference>
<dbReference type="GO" id="GO:0016787">
    <property type="term" value="F:hydrolase activity"/>
    <property type="evidence" value="ECO:0007669"/>
    <property type="project" value="UniProtKB-KW"/>
</dbReference>
<dbReference type="Pfam" id="PF13320">
    <property type="entry name" value="GH123_cat"/>
    <property type="match status" value="1"/>
</dbReference>
<comment type="caution">
    <text evidence="3">The sequence shown here is derived from an EMBL/GenBank/DDBJ whole genome shotgun (WGS) entry which is preliminary data.</text>
</comment>